<feature type="compositionally biased region" description="Low complexity" evidence="1">
    <location>
        <begin position="690"/>
        <end position="702"/>
    </location>
</feature>
<dbReference type="STRING" id="870435.A0A0C3PDV9"/>
<dbReference type="AlphaFoldDB" id="A0A0C3PDV9"/>
<sequence>MASPENRGLSERVLPARRAARRASANFAEQLMDSPGRSDEDANRSDNDPVSHPFGEPSARKLKNVKYRYTATGKHRSSPLKGSSSSPERTGKAKVQSKPKLKLTPKPSTSLSQPTPSIPAAVHSLKRKALPSTSDRELSSCSPLSSLPSSPIAPSKQHPPASPPVSHVTESASSTSVPLSRMTLPSSATFPLSKASASQATLTPRKKLAKVGVKTDLSGWEVGMPAWVLVNQCGVIVGDTFQSTEDGDVIAIAEECFWWPAQIIAKNPLRVTLFGDFPSTSSSPRKMCTISSPSSDNILSVNDESGKRRFNRLTFRTASGEEGLTSSPPAKKQRFEGGASLVDRWEAAVSSMEKATALEREGLPALISSYASGVGSLYDSLDESDVDTSDLRKPTSTSSSKRKSPSKTQSVKKPRSQRSTGNLKVAYAQTPKNFSPCPPDPTLQIPGELVLAQAPGSTFYWPGKILEHHPDKSEKYRVMFLDDKIYAISRTKLWTSEEEGFVTCALGEWESTIKTTDDLDSEDESVAAQGEGQDDVGSVPPRPPPPAEFDGLSVDTQLAYVKPVLRAVLVKGYKPAIPKHDAFMKGGSARAALLKDAGVRGGLDARFIKAVQRAICKWVLGDSARRIKRTIDPDVSMENGEGATDPVDPAVPSEPLDKKDSQNEKTEGVVEFKSNPPSDSQVAEEAPQVSSSGDSSKEGASGNSDTCMVVDEVGETPSAPLNEASSVAAVAPEGKETGTQQPNGHCDLQPGLLSTAELNPIPEQPVKPTSVPSDRLGQSCPFQVACDEFDSLSGVEKLDYCLNILLPEAIKQLLLWRSGERTSAILLSDEEEQRLHDCAVKKASETDWVDDVMRLREVQARLWGIDLSKVHQEPEKKIVPGGTRTRPRRATISK</sequence>
<name>A0A0C3PDV9_PISTI</name>
<accession>A0A0C3PDV9</accession>
<feature type="region of interest" description="Disordered" evidence="1">
    <location>
        <begin position="874"/>
        <end position="894"/>
    </location>
</feature>
<feature type="compositionally biased region" description="Polar residues" evidence="1">
    <location>
        <begin position="168"/>
        <end position="181"/>
    </location>
</feature>
<dbReference type="Proteomes" id="UP000054217">
    <property type="component" value="Unassembled WGS sequence"/>
</dbReference>
<dbReference type="HOGENOM" id="CLU_015324_0_0_1"/>
<evidence type="ECO:0008006" key="4">
    <source>
        <dbReference type="Google" id="ProtNLM"/>
    </source>
</evidence>
<gene>
    <name evidence="2" type="ORF">M404DRAFT_998956</name>
</gene>
<reference evidence="2 3" key="1">
    <citation type="submission" date="2014-04" db="EMBL/GenBank/DDBJ databases">
        <authorList>
            <consortium name="DOE Joint Genome Institute"/>
            <person name="Kuo A."/>
            <person name="Kohler A."/>
            <person name="Costa M.D."/>
            <person name="Nagy L.G."/>
            <person name="Floudas D."/>
            <person name="Copeland A."/>
            <person name="Barry K.W."/>
            <person name="Cichocki N."/>
            <person name="Veneault-Fourrey C."/>
            <person name="LaButti K."/>
            <person name="Lindquist E.A."/>
            <person name="Lipzen A."/>
            <person name="Lundell T."/>
            <person name="Morin E."/>
            <person name="Murat C."/>
            <person name="Sun H."/>
            <person name="Tunlid A."/>
            <person name="Henrissat B."/>
            <person name="Grigoriev I.V."/>
            <person name="Hibbett D.S."/>
            <person name="Martin F."/>
            <person name="Nordberg H.P."/>
            <person name="Cantor M.N."/>
            <person name="Hua S.X."/>
        </authorList>
    </citation>
    <scope>NUCLEOTIDE SEQUENCE [LARGE SCALE GENOMIC DNA]</scope>
    <source>
        <strain evidence="2 3">Marx 270</strain>
    </source>
</reference>
<evidence type="ECO:0000313" key="2">
    <source>
        <dbReference type="EMBL" id="KIO06326.1"/>
    </source>
</evidence>
<feature type="compositionally biased region" description="Basic residues" evidence="1">
    <location>
        <begin position="885"/>
        <end position="894"/>
    </location>
</feature>
<dbReference type="OrthoDB" id="2505887at2759"/>
<proteinExistence type="predicted"/>
<feature type="compositionally biased region" description="Basic and acidic residues" evidence="1">
    <location>
        <begin position="36"/>
        <end position="49"/>
    </location>
</feature>
<feature type="compositionally biased region" description="Basic and acidic residues" evidence="1">
    <location>
        <begin position="655"/>
        <end position="670"/>
    </location>
</feature>
<evidence type="ECO:0000256" key="1">
    <source>
        <dbReference type="SAM" id="MobiDB-lite"/>
    </source>
</evidence>
<feature type="compositionally biased region" description="Basic residues" evidence="1">
    <location>
        <begin position="400"/>
        <end position="416"/>
    </location>
</feature>
<protein>
    <recommendedName>
        <fullName evidence="4">PWWP domain-containing protein</fullName>
    </recommendedName>
</protein>
<feature type="region of interest" description="Disordered" evidence="1">
    <location>
        <begin position="382"/>
        <end position="422"/>
    </location>
</feature>
<feature type="region of interest" description="Disordered" evidence="1">
    <location>
        <begin position="318"/>
        <end position="337"/>
    </location>
</feature>
<dbReference type="EMBL" id="KN831963">
    <property type="protein sequence ID" value="KIO06326.1"/>
    <property type="molecule type" value="Genomic_DNA"/>
</dbReference>
<keyword evidence="3" id="KW-1185">Reference proteome</keyword>
<feature type="compositionally biased region" description="Low complexity" evidence="1">
    <location>
        <begin position="139"/>
        <end position="150"/>
    </location>
</feature>
<evidence type="ECO:0000313" key="3">
    <source>
        <dbReference type="Proteomes" id="UP000054217"/>
    </source>
</evidence>
<reference evidence="3" key="2">
    <citation type="submission" date="2015-01" db="EMBL/GenBank/DDBJ databases">
        <title>Evolutionary Origins and Diversification of the Mycorrhizal Mutualists.</title>
        <authorList>
            <consortium name="DOE Joint Genome Institute"/>
            <consortium name="Mycorrhizal Genomics Consortium"/>
            <person name="Kohler A."/>
            <person name="Kuo A."/>
            <person name="Nagy L.G."/>
            <person name="Floudas D."/>
            <person name="Copeland A."/>
            <person name="Barry K.W."/>
            <person name="Cichocki N."/>
            <person name="Veneault-Fourrey C."/>
            <person name="LaButti K."/>
            <person name="Lindquist E.A."/>
            <person name="Lipzen A."/>
            <person name="Lundell T."/>
            <person name="Morin E."/>
            <person name="Murat C."/>
            <person name="Riley R."/>
            <person name="Ohm R."/>
            <person name="Sun H."/>
            <person name="Tunlid A."/>
            <person name="Henrissat B."/>
            <person name="Grigoriev I.V."/>
            <person name="Hibbett D.S."/>
            <person name="Martin F."/>
        </authorList>
    </citation>
    <scope>NUCLEOTIDE SEQUENCE [LARGE SCALE GENOMIC DNA]</scope>
    <source>
        <strain evidence="3">Marx 270</strain>
    </source>
</reference>
<feature type="region of interest" description="Disordered" evidence="1">
    <location>
        <begin position="1"/>
        <end position="181"/>
    </location>
</feature>
<feature type="region of interest" description="Disordered" evidence="1">
    <location>
        <begin position="516"/>
        <end position="550"/>
    </location>
</feature>
<organism evidence="2 3">
    <name type="scientific">Pisolithus tinctorius Marx 270</name>
    <dbReference type="NCBI Taxonomy" id="870435"/>
    <lineage>
        <taxon>Eukaryota</taxon>
        <taxon>Fungi</taxon>
        <taxon>Dikarya</taxon>
        <taxon>Basidiomycota</taxon>
        <taxon>Agaricomycotina</taxon>
        <taxon>Agaricomycetes</taxon>
        <taxon>Agaricomycetidae</taxon>
        <taxon>Boletales</taxon>
        <taxon>Sclerodermatineae</taxon>
        <taxon>Pisolithaceae</taxon>
        <taxon>Pisolithus</taxon>
    </lineage>
</organism>
<dbReference type="InParanoid" id="A0A0C3PDV9"/>
<feature type="region of interest" description="Disordered" evidence="1">
    <location>
        <begin position="631"/>
        <end position="705"/>
    </location>
</feature>